<feature type="transmembrane region" description="Helical" evidence="1">
    <location>
        <begin position="6"/>
        <end position="26"/>
    </location>
</feature>
<reference evidence="2" key="1">
    <citation type="journal article" date="2020" name="mSystems">
        <title>Genome- and Community-Level Interaction Insights into Carbon Utilization and Element Cycling Functions of Hydrothermarchaeota in Hydrothermal Sediment.</title>
        <authorList>
            <person name="Zhou Z."/>
            <person name="Liu Y."/>
            <person name="Xu W."/>
            <person name="Pan J."/>
            <person name="Luo Z.H."/>
            <person name="Li M."/>
        </authorList>
    </citation>
    <scope>NUCLEOTIDE SEQUENCE [LARGE SCALE GENOMIC DNA]</scope>
    <source>
        <strain evidence="2">SpSt-456</strain>
    </source>
</reference>
<sequence length="327" mass="36330">MTLVELMVSLAVTALVMASVMGIFTAQHRNYVRDRSEKEAFLDTLDVVRVLERDLREAGWSVPANMALFIEDGGDNGSDRIYINDVDLIDPILHASRLVESSCPGCLRVDSLSGTHVTLTDPWEPSPSDLDINADGKKDFDNSSYHFVITDTTNPEKKVDYIKAISGTTLTLYKGVEGTMLAPAIYYCVDTGAANCHPNGALETRVLRRSDRNTQGRVPVADNVVDLQVAYLAVDNDTTSTTRWYGEANCSGPGLGANKCTRNPFQPERIRLIRLTVVLRSPTKDKDRLNDPRYCRPAVENRRAGTKPDECGYQYKVHTVHIHPRNT</sequence>
<evidence type="ECO:0000256" key="1">
    <source>
        <dbReference type="SAM" id="Phobius"/>
    </source>
</evidence>
<evidence type="ECO:0000313" key="2">
    <source>
        <dbReference type="EMBL" id="HFK96936.1"/>
    </source>
</evidence>
<dbReference type="InterPro" id="IPR032092">
    <property type="entry name" value="PilW"/>
</dbReference>
<dbReference type="AlphaFoldDB" id="A0A832ED71"/>
<keyword evidence="1" id="KW-0812">Transmembrane</keyword>
<evidence type="ECO:0008006" key="3">
    <source>
        <dbReference type="Google" id="ProtNLM"/>
    </source>
</evidence>
<keyword evidence="1" id="KW-0472">Membrane</keyword>
<dbReference type="EMBL" id="DSTK01000019">
    <property type="protein sequence ID" value="HFK96936.1"/>
    <property type="molecule type" value="Genomic_DNA"/>
</dbReference>
<name>A0A832ED71_9BACT</name>
<dbReference type="GO" id="GO:0043683">
    <property type="term" value="P:type IV pilus assembly"/>
    <property type="evidence" value="ECO:0007669"/>
    <property type="project" value="InterPro"/>
</dbReference>
<gene>
    <name evidence="2" type="ORF">ENS06_06370</name>
</gene>
<dbReference type="Pfam" id="PF16074">
    <property type="entry name" value="PilW"/>
    <property type="match status" value="1"/>
</dbReference>
<organism evidence="2">
    <name type="scientific">Desulfacinum infernum</name>
    <dbReference type="NCBI Taxonomy" id="35837"/>
    <lineage>
        <taxon>Bacteria</taxon>
        <taxon>Pseudomonadati</taxon>
        <taxon>Thermodesulfobacteriota</taxon>
        <taxon>Syntrophobacteria</taxon>
        <taxon>Syntrophobacterales</taxon>
        <taxon>Syntrophobacteraceae</taxon>
        <taxon>Desulfacinum</taxon>
    </lineage>
</organism>
<comment type="caution">
    <text evidence="2">The sequence shown here is derived from an EMBL/GenBank/DDBJ whole genome shotgun (WGS) entry which is preliminary data.</text>
</comment>
<protein>
    <recommendedName>
        <fullName evidence="3">Type IV pilus assembly protein PilW</fullName>
    </recommendedName>
</protein>
<keyword evidence="1" id="KW-1133">Transmembrane helix</keyword>
<proteinExistence type="predicted"/>
<accession>A0A832ED71</accession>